<dbReference type="OrthoDB" id="6407410at2759"/>
<name>A0A0N8Q000_RHOGW</name>
<evidence type="ECO:0000259" key="5">
    <source>
        <dbReference type="PROSITE" id="PS51792"/>
    </source>
</evidence>
<evidence type="ECO:0000256" key="3">
    <source>
        <dbReference type="ARBA" id="ARBA00022833"/>
    </source>
</evidence>
<feature type="region of interest" description="Disordered" evidence="4">
    <location>
        <begin position="851"/>
        <end position="870"/>
    </location>
</feature>
<dbReference type="Proteomes" id="UP000053890">
    <property type="component" value="Unassembled WGS sequence"/>
</dbReference>
<proteinExistence type="inferred from homology"/>
<feature type="compositionally biased region" description="Polar residues" evidence="4">
    <location>
        <begin position="50"/>
        <end position="59"/>
    </location>
</feature>
<dbReference type="GeneID" id="28978012"/>
<protein>
    <recommendedName>
        <fullName evidence="5">Yippee domain-containing protein</fullName>
    </recommendedName>
</protein>
<feature type="compositionally biased region" description="Low complexity" evidence="4">
    <location>
        <begin position="646"/>
        <end position="663"/>
    </location>
</feature>
<dbReference type="GO" id="GO:0046872">
    <property type="term" value="F:metal ion binding"/>
    <property type="evidence" value="ECO:0007669"/>
    <property type="project" value="UniProtKB-KW"/>
</dbReference>
<dbReference type="PROSITE" id="PS51792">
    <property type="entry name" value="YIPPEE"/>
    <property type="match status" value="1"/>
</dbReference>
<feature type="non-terminal residue" evidence="6">
    <location>
        <position position="884"/>
    </location>
</feature>
<feature type="compositionally biased region" description="Pro residues" evidence="4">
    <location>
        <begin position="23"/>
        <end position="32"/>
    </location>
</feature>
<feature type="compositionally biased region" description="Low complexity" evidence="4">
    <location>
        <begin position="67"/>
        <end position="78"/>
    </location>
</feature>
<feature type="compositionally biased region" description="Low complexity" evidence="4">
    <location>
        <begin position="853"/>
        <end position="866"/>
    </location>
</feature>
<keyword evidence="2" id="KW-0479">Metal-binding</keyword>
<feature type="region of interest" description="Disordered" evidence="4">
    <location>
        <begin position="696"/>
        <end position="715"/>
    </location>
</feature>
<dbReference type="PANTHER" id="PTHR13848">
    <property type="entry name" value="PROTEIN YIPPEE-LIKE CG15309-RELATED"/>
    <property type="match status" value="1"/>
</dbReference>
<reference evidence="6 7" key="1">
    <citation type="journal article" date="2015" name="Front. Microbiol.">
        <title>Genome sequence of the plant growth promoting endophytic yeast Rhodotorula graminis WP1.</title>
        <authorList>
            <person name="Firrincieli A."/>
            <person name="Otillar R."/>
            <person name="Salamov A."/>
            <person name="Schmutz J."/>
            <person name="Khan Z."/>
            <person name="Redman R.S."/>
            <person name="Fleck N.D."/>
            <person name="Lindquist E."/>
            <person name="Grigoriev I.V."/>
            <person name="Doty S.L."/>
        </authorList>
    </citation>
    <scope>NUCLEOTIDE SEQUENCE [LARGE SCALE GENOMIC DNA]</scope>
    <source>
        <strain evidence="6 7">WP1</strain>
    </source>
</reference>
<feature type="domain" description="Yippee" evidence="5">
    <location>
        <begin position="759"/>
        <end position="856"/>
    </location>
</feature>
<accession>A0A0N8Q000</accession>
<feature type="region of interest" description="Disordered" evidence="4">
    <location>
        <begin position="637"/>
        <end position="682"/>
    </location>
</feature>
<dbReference type="Pfam" id="PF03226">
    <property type="entry name" value="Yippee-Mis18"/>
    <property type="match status" value="1"/>
</dbReference>
<dbReference type="InterPro" id="IPR039058">
    <property type="entry name" value="Yippee_fam"/>
</dbReference>
<feature type="region of interest" description="Disordered" evidence="4">
    <location>
        <begin position="1"/>
        <end position="201"/>
    </location>
</feature>
<sequence>MSRAPTSTPWPTASGSPSSSAAPPQPLTPPAPAAAHPPFSSTWGAFNLAQPRSQPSNLTLALERGFGASPIPSTSASTLPPPAPPPSSTQPGPGGAPFGRRMSTLGSDVPMTMTWDDDGDSGHHHLHHPHPHSHRRGGTATPNGDDMMSMSPAAGDADLLPPPPSASMFRSTRSRSGSASSAMLLGANPPSSSSQQQQQQQLFPLTAIPPSPVTLARALQHGAKTPPPFLQRRLFKEDGTHHHGGGGGVDETASGSGRSSRSGSSSDVGMSGVGGKTRAMRIAAMTSALPPGDDDDEIDELSAVLSRSASAGPEDQFERVVRRPVSRKPNLLPKPKSHLRILSELRSESSGDQEIVSEATLHRLSRAGASAVPPGRTGPAPFDARAAPTSSSAPAASSTHPASFASRAAQQQHARPTPNRFPEQAGTEDEDLLSHRMGGGSSSSSNDEAGDEAIEVGSDWGGAMSVGGYGTEDDEERRSNVVWNGIRSGPGGNAVTVATPLSAGSMARSPHGDRRLLDYENPFAAPQTPSTTFAASRPGKRKMGNDDRFEPYAHQAFKRRAVSPAASLSLSPGFAAAAASHASSSASTSSRPTPPPPLPLSALGTQPVAIPSPSPSTTAAASSQHHHFFHAVSGVAQGAGAGGAGTRSAASSLSSSTGRGLSAFSMGTGTGAGEGRHRSLSGLEERERALAHKLDPDGLGRMSLEGEGGAGGEAVDEEELEDAILAYRGHIPLRHMPSATEPSSPPSSSSHTFLPAHVASWRCATCTLELALQDELVSRSFQGASGPAFLWRTVINADVGPKAKKQLMSGTHLIAPLFCRGCATEVGWKYFGAPDSSQKYKEDKCILEKARSTRTTSGRSTTTTSTVAADRVERVQRAKAFDWR</sequence>
<dbReference type="InterPro" id="IPR004910">
    <property type="entry name" value="Yippee/Mis18/Cereblon"/>
</dbReference>
<feature type="compositionally biased region" description="Low complexity" evidence="4">
    <location>
        <begin position="191"/>
        <end position="201"/>
    </location>
</feature>
<feature type="compositionally biased region" description="Basic residues" evidence="4">
    <location>
        <begin position="124"/>
        <end position="137"/>
    </location>
</feature>
<dbReference type="AlphaFoldDB" id="A0A0N8Q000"/>
<dbReference type="EMBL" id="KQ474082">
    <property type="protein sequence ID" value="KPV73741.1"/>
    <property type="molecule type" value="Genomic_DNA"/>
</dbReference>
<keyword evidence="7" id="KW-1185">Reference proteome</keyword>
<feature type="region of interest" description="Disordered" evidence="4">
    <location>
        <begin position="365"/>
        <end position="547"/>
    </location>
</feature>
<evidence type="ECO:0000313" key="7">
    <source>
        <dbReference type="Proteomes" id="UP000053890"/>
    </source>
</evidence>
<evidence type="ECO:0000256" key="1">
    <source>
        <dbReference type="ARBA" id="ARBA00005613"/>
    </source>
</evidence>
<feature type="compositionally biased region" description="Low complexity" evidence="4">
    <location>
        <begin position="386"/>
        <end position="406"/>
    </location>
</feature>
<feature type="compositionally biased region" description="Low complexity" evidence="4">
    <location>
        <begin position="166"/>
        <end position="182"/>
    </location>
</feature>
<feature type="compositionally biased region" description="Low complexity" evidence="4">
    <location>
        <begin position="1"/>
        <end position="22"/>
    </location>
</feature>
<dbReference type="InterPro" id="IPR034751">
    <property type="entry name" value="Yippee"/>
</dbReference>
<keyword evidence="3" id="KW-0862">Zinc</keyword>
<evidence type="ECO:0000256" key="2">
    <source>
        <dbReference type="ARBA" id="ARBA00022723"/>
    </source>
</evidence>
<dbReference type="RefSeq" id="XP_018269790.1">
    <property type="nucleotide sequence ID" value="XM_018417564.1"/>
</dbReference>
<dbReference type="STRING" id="578459.A0A0N8Q000"/>
<evidence type="ECO:0000313" key="6">
    <source>
        <dbReference type="EMBL" id="KPV73741.1"/>
    </source>
</evidence>
<feature type="region of interest" description="Disordered" evidence="4">
    <location>
        <begin position="237"/>
        <end position="274"/>
    </location>
</feature>
<feature type="compositionally biased region" description="Low complexity" evidence="4">
    <location>
        <begin position="254"/>
        <end position="270"/>
    </location>
</feature>
<organism evidence="6 7">
    <name type="scientific">Rhodotorula graminis (strain WP1)</name>
    <dbReference type="NCBI Taxonomy" id="578459"/>
    <lineage>
        <taxon>Eukaryota</taxon>
        <taxon>Fungi</taxon>
        <taxon>Dikarya</taxon>
        <taxon>Basidiomycota</taxon>
        <taxon>Pucciniomycotina</taxon>
        <taxon>Microbotryomycetes</taxon>
        <taxon>Sporidiobolales</taxon>
        <taxon>Sporidiobolaceae</taxon>
        <taxon>Rhodotorula</taxon>
    </lineage>
</organism>
<feature type="region of interest" description="Disordered" evidence="4">
    <location>
        <begin position="583"/>
        <end position="625"/>
    </location>
</feature>
<gene>
    <name evidence="6" type="ORF">RHOBADRAFT_54928</name>
</gene>
<feature type="compositionally biased region" description="Pro residues" evidence="4">
    <location>
        <begin position="79"/>
        <end position="88"/>
    </location>
</feature>
<comment type="similarity">
    <text evidence="1">Belongs to the yippee family.</text>
</comment>
<feature type="compositionally biased region" description="Low complexity" evidence="4">
    <location>
        <begin position="33"/>
        <end position="42"/>
    </location>
</feature>
<evidence type="ECO:0000256" key="4">
    <source>
        <dbReference type="SAM" id="MobiDB-lite"/>
    </source>
</evidence>